<accession>A0ABN0XF49</accession>
<dbReference type="Pfam" id="PF07653">
    <property type="entry name" value="SH3_2"/>
    <property type="match status" value="1"/>
</dbReference>
<dbReference type="InterPro" id="IPR036028">
    <property type="entry name" value="SH3-like_dom_sf"/>
</dbReference>
<dbReference type="Proteomes" id="UP001501757">
    <property type="component" value="Unassembled WGS sequence"/>
</dbReference>
<gene>
    <name evidence="3" type="ORF">GCM10009092_28720</name>
</gene>
<sequence>MLYINTVICHSLAPNAKQEVFMLRYIVVTAHQSEYPAPIEFTKGTVLTIGEKYAGPEDWQDWYFCSTNRHPGGWVPAQVFHLTSEDQGLALEDYSAKELNVAAGEYLIGGRMLNGWVWATRQDSTDQGWVPMDNLKPLNF</sequence>
<keyword evidence="1" id="KW-0728">SH3 domain</keyword>
<proteinExistence type="predicted"/>
<name>A0ABN0XF49_9ALTE</name>
<dbReference type="PIRSF" id="PIRSF034961">
    <property type="entry name" value="UCP034961_SH3_2"/>
    <property type="match status" value="1"/>
</dbReference>
<evidence type="ECO:0000259" key="2">
    <source>
        <dbReference type="Pfam" id="PF07653"/>
    </source>
</evidence>
<dbReference type="EMBL" id="BAAAEI010000015">
    <property type="protein sequence ID" value="GAA0362588.1"/>
    <property type="molecule type" value="Genomic_DNA"/>
</dbReference>
<evidence type="ECO:0000313" key="4">
    <source>
        <dbReference type="Proteomes" id="UP001501757"/>
    </source>
</evidence>
<dbReference type="SUPFAM" id="SSF50044">
    <property type="entry name" value="SH3-domain"/>
    <property type="match status" value="2"/>
</dbReference>
<comment type="caution">
    <text evidence="3">The sequence shown here is derived from an EMBL/GenBank/DDBJ whole genome shotgun (WGS) entry which is preliminary data.</text>
</comment>
<dbReference type="InterPro" id="IPR014593">
    <property type="entry name" value="UCP034961_SH3_2"/>
</dbReference>
<evidence type="ECO:0000313" key="3">
    <source>
        <dbReference type="EMBL" id="GAA0362588.1"/>
    </source>
</evidence>
<protein>
    <submittedName>
        <fullName evidence="3">SH3 domain-containing protein</fullName>
    </submittedName>
</protein>
<keyword evidence="4" id="KW-1185">Reference proteome</keyword>
<reference evidence="3 4" key="1">
    <citation type="journal article" date="2019" name="Int. J. Syst. Evol. Microbiol.">
        <title>The Global Catalogue of Microorganisms (GCM) 10K type strain sequencing project: providing services to taxonomists for standard genome sequencing and annotation.</title>
        <authorList>
            <consortium name="The Broad Institute Genomics Platform"/>
            <consortium name="The Broad Institute Genome Sequencing Center for Infectious Disease"/>
            <person name="Wu L."/>
            <person name="Ma J."/>
        </authorList>
    </citation>
    <scope>NUCLEOTIDE SEQUENCE [LARGE SCALE GENOMIC DNA]</scope>
    <source>
        <strain evidence="3 4">JCM 13378</strain>
    </source>
</reference>
<evidence type="ECO:0000256" key="1">
    <source>
        <dbReference type="ARBA" id="ARBA00022443"/>
    </source>
</evidence>
<organism evidence="3 4">
    <name type="scientific">Bowmanella denitrificans</name>
    <dbReference type="NCBI Taxonomy" id="366582"/>
    <lineage>
        <taxon>Bacteria</taxon>
        <taxon>Pseudomonadati</taxon>
        <taxon>Pseudomonadota</taxon>
        <taxon>Gammaproteobacteria</taxon>
        <taxon>Alteromonadales</taxon>
        <taxon>Alteromonadaceae</taxon>
        <taxon>Bowmanella</taxon>
    </lineage>
</organism>
<feature type="domain" description="SH3" evidence="2">
    <location>
        <begin position="25"/>
        <end position="78"/>
    </location>
</feature>
<dbReference type="InterPro" id="IPR001452">
    <property type="entry name" value="SH3_domain"/>
</dbReference>